<sequence>MNYLLKHITDDGIFGTLIAWVYVIEFQKRGLPHSHILVVLANDYKLKDPESVNAEFSQNQETQELVKTVMVHGPCGTDNPKAPCMSKGFLSIFQRNFAMKQY</sequence>
<accession>L7FK39</accession>
<organism evidence="2 3">
    <name type="scientific">Entamoeba invadens IP1</name>
    <dbReference type="NCBI Taxonomy" id="370355"/>
    <lineage>
        <taxon>Eukaryota</taxon>
        <taxon>Amoebozoa</taxon>
        <taxon>Evosea</taxon>
        <taxon>Archamoebae</taxon>
        <taxon>Mastigamoebida</taxon>
        <taxon>Entamoebidae</taxon>
        <taxon>Entamoeba</taxon>
    </lineage>
</organism>
<proteinExistence type="predicted"/>
<protein>
    <recommendedName>
        <fullName evidence="1">Helitron helicase-like domain-containing protein</fullName>
    </recommendedName>
</protein>
<dbReference type="Proteomes" id="UP000014680">
    <property type="component" value="Unassembled WGS sequence"/>
</dbReference>
<dbReference type="VEuPathDB" id="AmoebaDB:EIN_124660"/>
<evidence type="ECO:0000313" key="3">
    <source>
        <dbReference type="Proteomes" id="UP000014680"/>
    </source>
</evidence>
<dbReference type="AlphaFoldDB" id="L7FK39"/>
<dbReference type="InterPro" id="IPR025476">
    <property type="entry name" value="Helitron_helicase-like"/>
</dbReference>
<dbReference type="OrthoDB" id="7692063at2759"/>
<dbReference type="Pfam" id="PF14214">
    <property type="entry name" value="Helitron_like_N"/>
    <property type="match status" value="1"/>
</dbReference>
<evidence type="ECO:0000313" key="2">
    <source>
        <dbReference type="EMBL" id="ELP83985.1"/>
    </source>
</evidence>
<feature type="domain" description="Helitron helicase-like" evidence="1">
    <location>
        <begin position="2"/>
        <end position="38"/>
    </location>
</feature>
<evidence type="ECO:0000259" key="1">
    <source>
        <dbReference type="Pfam" id="PF14214"/>
    </source>
</evidence>
<keyword evidence="3" id="KW-1185">Reference proteome</keyword>
<dbReference type="GeneID" id="14882961"/>
<dbReference type="RefSeq" id="XP_004183331.1">
    <property type="nucleotide sequence ID" value="XM_004183283.1"/>
</dbReference>
<gene>
    <name evidence="2" type="ORF">EIN_124660</name>
</gene>
<dbReference type="EMBL" id="KB207188">
    <property type="protein sequence ID" value="ELP83985.1"/>
    <property type="molecule type" value="Genomic_DNA"/>
</dbReference>
<name>L7FK39_ENTIV</name>
<reference evidence="2 3" key="1">
    <citation type="submission" date="2012-10" db="EMBL/GenBank/DDBJ databases">
        <authorList>
            <person name="Zafar N."/>
            <person name="Inman J."/>
            <person name="Hall N."/>
            <person name="Lorenzi H."/>
            <person name="Caler E."/>
        </authorList>
    </citation>
    <scope>NUCLEOTIDE SEQUENCE [LARGE SCALE GENOMIC DNA]</scope>
    <source>
        <strain evidence="2 3">IP1</strain>
    </source>
</reference>
<dbReference type="KEGG" id="eiv:EIN_124660"/>